<accession>A0A967EZJ9</accession>
<gene>
    <name evidence="1" type="ORF">HBA54_17095</name>
</gene>
<evidence type="ECO:0000313" key="2">
    <source>
        <dbReference type="Proteomes" id="UP000761264"/>
    </source>
</evidence>
<evidence type="ECO:0000313" key="1">
    <source>
        <dbReference type="EMBL" id="NIA70327.1"/>
    </source>
</evidence>
<sequence>MTVQYKTGSLTYFDMLSAKNIYKYGGNFTQFLRDSTPPETRPSDIIEVAYDLQAGTSIDAVKSNEEETSAYYRALASVLDQHIESPSTMLDIGAGEITTLTGVLNNLKKRTCLSPFLRWISVGPV</sequence>
<organism evidence="1 2">
    <name type="scientific">Pelagibius litoralis</name>
    <dbReference type="NCBI Taxonomy" id="374515"/>
    <lineage>
        <taxon>Bacteria</taxon>
        <taxon>Pseudomonadati</taxon>
        <taxon>Pseudomonadota</taxon>
        <taxon>Alphaproteobacteria</taxon>
        <taxon>Rhodospirillales</taxon>
        <taxon>Rhodovibrionaceae</taxon>
        <taxon>Pelagibius</taxon>
    </lineage>
</organism>
<proteinExistence type="predicted"/>
<dbReference type="RefSeq" id="WP_167226804.1">
    <property type="nucleotide sequence ID" value="NZ_JAAQPH010000013.1"/>
</dbReference>
<reference evidence="1" key="1">
    <citation type="submission" date="2020-03" db="EMBL/GenBank/DDBJ databases">
        <title>Genome of Pelagibius litoralis DSM 21314T.</title>
        <authorList>
            <person name="Wang G."/>
        </authorList>
    </citation>
    <scope>NUCLEOTIDE SEQUENCE</scope>
    <source>
        <strain evidence="1">DSM 21314</strain>
    </source>
</reference>
<protein>
    <submittedName>
        <fullName evidence="1">Uncharacterized protein</fullName>
    </submittedName>
</protein>
<dbReference type="AlphaFoldDB" id="A0A967EZJ9"/>
<dbReference type="Proteomes" id="UP000761264">
    <property type="component" value="Unassembled WGS sequence"/>
</dbReference>
<name>A0A967EZJ9_9PROT</name>
<keyword evidence="2" id="KW-1185">Reference proteome</keyword>
<comment type="caution">
    <text evidence="1">The sequence shown here is derived from an EMBL/GenBank/DDBJ whole genome shotgun (WGS) entry which is preliminary data.</text>
</comment>
<dbReference type="EMBL" id="JAAQPH010000013">
    <property type="protein sequence ID" value="NIA70327.1"/>
    <property type="molecule type" value="Genomic_DNA"/>
</dbReference>